<dbReference type="InterPro" id="IPR015940">
    <property type="entry name" value="UBA"/>
</dbReference>
<feature type="domain" description="UBA" evidence="2">
    <location>
        <begin position="479"/>
        <end position="524"/>
    </location>
</feature>
<keyword evidence="4" id="KW-0808">Transferase</keyword>
<dbReference type="EMBL" id="GANO01004411">
    <property type="protein sequence ID" value="JAB55460.1"/>
    <property type="molecule type" value="mRNA"/>
</dbReference>
<dbReference type="PANTHER" id="PTHR15960:SF5">
    <property type="entry name" value="LD44032P"/>
    <property type="match status" value="1"/>
</dbReference>
<dbReference type="PANTHER" id="PTHR15960">
    <property type="entry name" value="LD44032P"/>
    <property type="match status" value="1"/>
</dbReference>
<organism evidence="4">
    <name type="scientific">Corethrella appendiculata</name>
    <dbReference type="NCBI Taxonomy" id="1370023"/>
    <lineage>
        <taxon>Eukaryota</taxon>
        <taxon>Metazoa</taxon>
        <taxon>Ecdysozoa</taxon>
        <taxon>Arthropoda</taxon>
        <taxon>Hexapoda</taxon>
        <taxon>Insecta</taxon>
        <taxon>Pterygota</taxon>
        <taxon>Neoptera</taxon>
        <taxon>Endopterygota</taxon>
        <taxon>Diptera</taxon>
        <taxon>Nematocera</taxon>
        <taxon>Culicoidea</taxon>
        <taxon>Chaoboridae</taxon>
        <taxon>Corethrella</taxon>
    </lineage>
</organism>
<dbReference type="PROSITE" id="PS50030">
    <property type="entry name" value="UBA"/>
    <property type="match status" value="1"/>
</dbReference>
<dbReference type="GO" id="GO:0032259">
    <property type="term" value="P:methylation"/>
    <property type="evidence" value="ECO:0007669"/>
    <property type="project" value="UniProtKB-KW"/>
</dbReference>
<dbReference type="PROSITE" id="PS51497">
    <property type="entry name" value="UMA"/>
    <property type="match status" value="1"/>
</dbReference>
<dbReference type="GO" id="GO:0043130">
    <property type="term" value="F:ubiquitin binding"/>
    <property type="evidence" value="ECO:0007669"/>
    <property type="project" value="InterPro"/>
</dbReference>
<feature type="compositionally biased region" description="Polar residues" evidence="1">
    <location>
        <begin position="122"/>
        <end position="136"/>
    </location>
</feature>
<name>U5EE82_9DIPT</name>
<dbReference type="InterPro" id="IPR038870">
    <property type="entry name" value="UBAP1"/>
</dbReference>
<evidence type="ECO:0000259" key="2">
    <source>
        <dbReference type="PROSITE" id="PS50030"/>
    </source>
</evidence>
<proteinExistence type="evidence at transcript level"/>
<dbReference type="GO" id="GO:0043162">
    <property type="term" value="P:ubiquitin-dependent protein catabolic process via the multivesicular body sorting pathway"/>
    <property type="evidence" value="ECO:0007669"/>
    <property type="project" value="InterPro"/>
</dbReference>
<protein>
    <submittedName>
        <fullName evidence="4">Putative histone methyltransferase complex subunit ash2</fullName>
    </submittedName>
</protein>
<dbReference type="GO" id="GO:0000813">
    <property type="term" value="C:ESCRT I complex"/>
    <property type="evidence" value="ECO:0007669"/>
    <property type="project" value="InterPro"/>
</dbReference>
<accession>U5EE82</accession>
<dbReference type="CDD" id="cd14316">
    <property type="entry name" value="UBA2_UBAP1_like"/>
    <property type="match status" value="1"/>
</dbReference>
<dbReference type="Gene3D" id="1.20.120.1920">
    <property type="entry name" value="UBAP1 SOUBA domain"/>
    <property type="match status" value="1"/>
</dbReference>
<evidence type="ECO:0000259" key="3">
    <source>
        <dbReference type="PROSITE" id="PS51497"/>
    </source>
</evidence>
<feature type="domain" description="UMA" evidence="3">
    <location>
        <begin position="9"/>
        <end position="57"/>
    </location>
</feature>
<feature type="compositionally biased region" description="Acidic residues" evidence="1">
    <location>
        <begin position="109"/>
        <end position="120"/>
    </location>
</feature>
<dbReference type="InterPro" id="IPR023340">
    <property type="entry name" value="UMA"/>
</dbReference>
<reference evidence="4" key="1">
    <citation type="journal article" date="2014" name="Insect Biochem. Mol. Biol.">
        <title>An insight into the sialome of the frog biting fly, Corethrella appendiculata.</title>
        <authorList>
            <person name="Ribeiro J.M.C."/>
            <person name="Chagas A.C."/>
            <person name="Pham V.M."/>
            <person name="Lounibos L.P."/>
            <person name="Calvo E."/>
        </authorList>
    </citation>
    <scope>NUCLEOTIDE SEQUENCE</scope>
    <source>
        <tissue evidence="4">Salivary glands</tissue>
    </source>
</reference>
<evidence type="ECO:0000313" key="4">
    <source>
        <dbReference type="EMBL" id="JAB55460.1"/>
    </source>
</evidence>
<evidence type="ECO:0000256" key="1">
    <source>
        <dbReference type="SAM" id="MobiDB-lite"/>
    </source>
</evidence>
<dbReference type="GO" id="GO:0008168">
    <property type="term" value="F:methyltransferase activity"/>
    <property type="evidence" value="ECO:0007669"/>
    <property type="project" value="UniProtKB-KW"/>
</dbReference>
<sequence>MSNNSSNYMDRIPVKISEKFKPPKKLQLPQSVCQKLSDQNLGKPIVRCDFGLENNVLKHISEWRTIRDRVRNERKERLSVKQLERQKQIEEEQKTKLNQVCYPNTDDLSSTDDEDCDEETSPSNDLSETMTTTTGHFSPLNKFDSILTPTILPENNNDEHSQQQMQLNHINSSSTSDYSNIPKIKSLNKINYSDFENDTSSPFDNMELKTINDLAILAQVLNLNTNPTECQSQNDQQQSQPQPQMNCNSTTTYDQYMNQPQTNYQYMLTSPPQLSSVTNSTNTLQLQQHELNSNNFYTNYNQQQQQQYMLPIQHHQSYNNYYQHQAIATTNYSNYNNFYYQNQNNYNYAPAAVTTTTTTTINPSLSATTNDNQQQQHQFYNNAIASNNLETTKSKSKSVPDIVQQLNNEITDSEIKRIRNNSQTLTSCNNESKPNLQTAKISEEHFTKLSNSLQNLSKNISLMGFPLERVVRIVNKFGKDDKKIIEHLIPLSELLDLGFDECKISDALIKYENDKDKALDYLIS</sequence>
<feature type="region of interest" description="Disordered" evidence="1">
    <location>
        <begin position="98"/>
        <end position="141"/>
    </location>
</feature>
<dbReference type="AlphaFoldDB" id="U5EE82"/>
<keyword evidence="4" id="KW-0489">Methyltransferase</keyword>
<dbReference type="InterPro" id="IPR042575">
    <property type="entry name" value="UBAP1_C"/>
</dbReference>